<evidence type="ECO:0000313" key="2">
    <source>
        <dbReference type="EMBL" id="BAD45726.1"/>
    </source>
</evidence>
<feature type="compositionally biased region" description="Basic and acidic residues" evidence="1">
    <location>
        <begin position="41"/>
        <end position="60"/>
    </location>
</feature>
<gene>
    <name evidence="2" type="ORF">OSJNBa0091G06.25</name>
    <name evidence="3" type="ORF">P0431E05.1</name>
</gene>
<protein>
    <submittedName>
        <fullName evidence="3">Uncharacterized protein</fullName>
    </submittedName>
</protein>
<evidence type="ECO:0000256" key="1">
    <source>
        <dbReference type="SAM" id="MobiDB-lite"/>
    </source>
</evidence>
<reference evidence="4" key="4">
    <citation type="journal article" date="2008" name="Nucleic Acids Res.">
        <title>The rice annotation project database (RAP-DB): 2008 update.</title>
        <authorList>
            <consortium name="The rice annotation project (RAP)"/>
        </authorList>
    </citation>
    <scope>GENOME REANNOTATION</scope>
    <source>
        <strain evidence="4">cv. Nipponbare</strain>
    </source>
</reference>
<dbReference type="EMBL" id="AP004651">
    <property type="protein sequence ID" value="BAD45726.1"/>
    <property type="molecule type" value="Genomic_DNA"/>
</dbReference>
<accession>Q653Q0</accession>
<name>Q653Q0_ORYSJ</name>
<proteinExistence type="predicted"/>
<evidence type="ECO:0000313" key="4">
    <source>
        <dbReference type="Proteomes" id="UP000000763"/>
    </source>
</evidence>
<reference evidence="3" key="2">
    <citation type="submission" date="2002-04" db="EMBL/GenBank/DDBJ databases">
        <title>Oryza sativa nipponbare(GA3) genomic DNA, chromosome 6, PAC clone:P0431E05.</title>
        <authorList>
            <person name="Sasaki T."/>
            <person name="Matsumoto T."/>
            <person name="Katayose Y."/>
        </authorList>
    </citation>
    <scope>NUCLEOTIDE SEQUENCE</scope>
</reference>
<reference evidence="2" key="1">
    <citation type="submission" date="2002-01" db="EMBL/GenBank/DDBJ databases">
        <title>Oryza sativa nipponbare(GA3) genomic DNA, chromosome 6, BAC clone:OSJNBa0091G06.</title>
        <authorList>
            <person name="Sasaki T."/>
            <person name="Matsumoto T."/>
            <person name="Yamamoto K."/>
        </authorList>
    </citation>
    <scope>NUCLEOTIDE SEQUENCE</scope>
</reference>
<feature type="region of interest" description="Disordered" evidence="1">
    <location>
        <begin position="1"/>
        <end position="60"/>
    </location>
</feature>
<dbReference type="Proteomes" id="UP000000763">
    <property type="component" value="Chromosome 6"/>
</dbReference>
<reference evidence="4" key="3">
    <citation type="journal article" date="2005" name="Nature">
        <title>The map-based sequence of the rice genome.</title>
        <authorList>
            <consortium name="International rice genome sequencing project (IRGSP)"/>
            <person name="Matsumoto T."/>
            <person name="Wu J."/>
            <person name="Kanamori H."/>
            <person name="Katayose Y."/>
            <person name="Fujisawa M."/>
            <person name="Namiki N."/>
            <person name="Mizuno H."/>
            <person name="Yamamoto K."/>
            <person name="Antonio B.A."/>
            <person name="Baba T."/>
            <person name="Sakata K."/>
            <person name="Nagamura Y."/>
            <person name="Aoki H."/>
            <person name="Arikawa K."/>
            <person name="Arita K."/>
            <person name="Bito T."/>
            <person name="Chiden Y."/>
            <person name="Fujitsuka N."/>
            <person name="Fukunaka R."/>
            <person name="Hamada M."/>
            <person name="Harada C."/>
            <person name="Hayashi A."/>
            <person name="Hijishita S."/>
            <person name="Honda M."/>
            <person name="Hosokawa S."/>
            <person name="Ichikawa Y."/>
            <person name="Idonuma A."/>
            <person name="Iijima M."/>
            <person name="Ikeda M."/>
            <person name="Ikeno M."/>
            <person name="Ito K."/>
            <person name="Ito S."/>
            <person name="Ito T."/>
            <person name="Ito Y."/>
            <person name="Ito Y."/>
            <person name="Iwabuchi A."/>
            <person name="Kamiya K."/>
            <person name="Karasawa W."/>
            <person name="Kurita K."/>
            <person name="Katagiri S."/>
            <person name="Kikuta A."/>
            <person name="Kobayashi H."/>
            <person name="Kobayashi N."/>
            <person name="Machita K."/>
            <person name="Maehara T."/>
            <person name="Masukawa M."/>
            <person name="Mizubayashi T."/>
            <person name="Mukai Y."/>
            <person name="Nagasaki H."/>
            <person name="Nagata Y."/>
            <person name="Naito S."/>
            <person name="Nakashima M."/>
            <person name="Nakama Y."/>
            <person name="Nakamichi Y."/>
            <person name="Nakamura M."/>
            <person name="Meguro A."/>
            <person name="Negishi M."/>
            <person name="Ohta I."/>
            <person name="Ohta T."/>
            <person name="Okamoto M."/>
            <person name="Ono N."/>
            <person name="Saji S."/>
            <person name="Sakaguchi M."/>
            <person name="Sakai K."/>
            <person name="Shibata M."/>
            <person name="Shimokawa T."/>
            <person name="Song J."/>
            <person name="Takazaki Y."/>
            <person name="Terasawa K."/>
            <person name="Tsugane M."/>
            <person name="Tsuji K."/>
            <person name="Ueda S."/>
            <person name="Waki K."/>
            <person name="Yamagata H."/>
            <person name="Yamamoto M."/>
            <person name="Yamamoto S."/>
            <person name="Yamane H."/>
            <person name="Yoshiki S."/>
            <person name="Yoshihara R."/>
            <person name="Yukawa K."/>
            <person name="Zhong H."/>
            <person name="Yano M."/>
            <person name="Yuan Q."/>
            <person name="Ouyang S."/>
            <person name="Liu J."/>
            <person name="Jones K.M."/>
            <person name="Gansberger K."/>
            <person name="Moffat K."/>
            <person name="Hill J."/>
            <person name="Bera J."/>
            <person name="Fadrosh D."/>
            <person name="Jin S."/>
            <person name="Johri S."/>
            <person name="Kim M."/>
            <person name="Overton L."/>
            <person name="Reardon M."/>
            <person name="Tsitrin T."/>
            <person name="Vuong H."/>
            <person name="Weaver B."/>
            <person name="Ciecko A."/>
            <person name="Tallon L."/>
            <person name="Jackson J."/>
            <person name="Pai G."/>
            <person name="Aken S.V."/>
            <person name="Utterback T."/>
            <person name="Reidmuller S."/>
            <person name="Feldblyum T."/>
            <person name="Hsiao J."/>
            <person name="Zismann V."/>
            <person name="Iobst S."/>
            <person name="de Vazeille A.R."/>
            <person name="Buell C.R."/>
            <person name="Ying K."/>
            <person name="Li Y."/>
            <person name="Lu T."/>
            <person name="Huang Y."/>
            <person name="Zhao Q."/>
            <person name="Feng Q."/>
            <person name="Zhang L."/>
            <person name="Zhu J."/>
            <person name="Weng Q."/>
            <person name="Mu J."/>
            <person name="Lu Y."/>
            <person name="Fan D."/>
            <person name="Liu Y."/>
            <person name="Guan J."/>
            <person name="Zhang Y."/>
            <person name="Yu S."/>
            <person name="Liu X."/>
            <person name="Zhang Y."/>
            <person name="Hong G."/>
            <person name="Han B."/>
            <person name="Choisne N."/>
            <person name="Demange N."/>
            <person name="Orjeda G."/>
            <person name="Samain S."/>
            <person name="Cattolico L."/>
            <person name="Pelletier E."/>
            <person name="Couloux A."/>
            <person name="Segurens B."/>
            <person name="Wincker P."/>
            <person name="D'Hont A."/>
            <person name="Scarpelli C."/>
            <person name="Weissenbach J."/>
            <person name="Salanoubat M."/>
            <person name="Quetier F."/>
            <person name="Yu Y."/>
            <person name="Kim H.R."/>
            <person name="Rambo T."/>
            <person name="Currie J."/>
            <person name="Collura K."/>
            <person name="Luo M."/>
            <person name="Yang T."/>
            <person name="Ammiraju J.S.S."/>
            <person name="Engler F."/>
            <person name="Soderlund C."/>
            <person name="Wing R.A."/>
            <person name="Palmer L.E."/>
            <person name="de la Bastide M."/>
            <person name="Spiegel L."/>
            <person name="Nascimento L."/>
            <person name="Zutavern T."/>
            <person name="O'Shaughnessy A."/>
            <person name="Dike S."/>
            <person name="Dedhia N."/>
            <person name="Preston R."/>
            <person name="Balija V."/>
            <person name="McCombie W.R."/>
            <person name="Chow T."/>
            <person name="Chen H."/>
            <person name="Chung M."/>
            <person name="Chen C."/>
            <person name="Shaw J."/>
            <person name="Wu H."/>
            <person name="Hsiao K."/>
            <person name="Chao Y."/>
            <person name="Chu M."/>
            <person name="Cheng C."/>
            <person name="Hour A."/>
            <person name="Lee P."/>
            <person name="Lin S."/>
            <person name="Lin Y."/>
            <person name="Liou J."/>
            <person name="Liu S."/>
            <person name="Hsing Y."/>
            <person name="Raghuvanshi S."/>
            <person name="Mohanty A."/>
            <person name="Bharti A.K."/>
            <person name="Gaur A."/>
            <person name="Gupta V."/>
            <person name="Kumar D."/>
            <person name="Ravi V."/>
            <person name="Vij S."/>
            <person name="Kapur A."/>
            <person name="Khurana P."/>
            <person name="Khurana P."/>
            <person name="Khurana J.P."/>
            <person name="Tyagi A.K."/>
            <person name="Gaikwad K."/>
            <person name="Singh A."/>
            <person name="Dalal V."/>
            <person name="Srivastava S."/>
            <person name="Dixit A."/>
            <person name="Pal A.K."/>
            <person name="Ghazi I.A."/>
            <person name="Yadav M."/>
            <person name="Pandit A."/>
            <person name="Bhargava A."/>
            <person name="Sureshbabu K."/>
            <person name="Batra K."/>
            <person name="Sharma T.R."/>
            <person name="Mohapatra T."/>
            <person name="Singh N.K."/>
            <person name="Messing J."/>
            <person name="Nelson A.B."/>
            <person name="Fuks G."/>
            <person name="Kavchok S."/>
            <person name="Keizer G."/>
            <person name="Linton E."/>
            <person name="Llaca V."/>
            <person name="Song R."/>
            <person name="Tanyolac B."/>
            <person name="Young S."/>
            <person name="Ho-Il K."/>
            <person name="Hahn J.H."/>
            <person name="Sangsakoo G."/>
            <person name="Vanavichit A."/>
            <person name="de Mattos Luiz.A.T."/>
            <person name="Zimmer P.D."/>
            <person name="Malone G."/>
            <person name="Dellagostin O."/>
            <person name="de Oliveira A.C."/>
            <person name="Bevan M."/>
            <person name="Bancroft I."/>
            <person name="Minx P."/>
            <person name="Cordum H."/>
            <person name="Wilson R."/>
            <person name="Cheng Z."/>
            <person name="Jin W."/>
            <person name="Jiang J."/>
            <person name="Leong S.A."/>
            <person name="Iwama H."/>
            <person name="Gojobori T."/>
            <person name="Itoh T."/>
            <person name="Niimura Y."/>
            <person name="Fujii Y."/>
            <person name="Habara T."/>
            <person name="Sakai H."/>
            <person name="Sato Y."/>
            <person name="Wilson G."/>
            <person name="Kumar K."/>
            <person name="McCouch S."/>
            <person name="Juretic N."/>
            <person name="Hoen D."/>
            <person name="Wright S."/>
            <person name="Bruskiewich R."/>
            <person name="Bureau T."/>
            <person name="Miyao A."/>
            <person name="Hirochika H."/>
            <person name="Nishikawa T."/>
            <person name="Kadowaki K."/>
            <person name="Sugiura M."/>
            <person name="Burr B."/>
            <person name="Sasaki T."/>
        </authorList>
    </citation>
    <scope>NUCLEOTIDE SEQUENCE [LARGE SCALE GENOMIC DNA]</scope>
    <source>
        <strain evidence="4">cv. Nipponbare</strain>
    </source>
</reference>
<dbReference type="AlphaFoldDB" id="Q653Q0"/>
<sequence length="60" mass="6618">MDEGEKSDFPEWLGAAREDLRGSDELIGPARATGRRPKRGARGEREGKGSRVDRAHLARS</sequence>
<dbReference type="EMBL" id="AP005107">
    <property type="protein sequence ID" value="BAD45967.1"/>
    <property type="molecule type" value="Genomic_DNA"/>
</dbReference>
<organism evidence="3 4">
    <name type="scientific">Oryza sativa subsp. japonica</name>
    <name type="common">Rice</name>
    <dbReference type="NCBI Taxonomy" id="39947"/>
    <lineage>
        <taxon>Eukaryota</taxon>
        <taxon>Viridiplantae</taxon>
        <taxon>Streptophyta</taxon>
        <taxon>Embryophyta</taxon>
        <taxon>Tracheophyta</taxon>
        <taxon>Spermatophyta</taxon>
        <taxon>Magnoliopsida</taxon>
        <taxon>Liliopsida</taxon>
        <taxon>Poales</taxon>
        <taxon>Poaceae</taxon>
        <taxon>BOP clade</taxon>
        <taxon>Oryzoideae</taxon>
        <taxon>Oryzeae</taxon>
        <taxon>Oryzinae</taxon>
        <taxon>Oryza</taxon>
        <taxon>Oryza sativa</taxon>
    </lineage>
</organism>
<evidence type="ECO:0000313" key="3">
    <source>
        <dbReference type="EMBL" id="BAD45967.1"/>
    </source>
</evidence>